<dbReference type="Pfam" id="PF00078">
    <property type="entry name" value="RVT_1"/>
    <property type="match status" value="1"/>
</dbReference>
<organism evidence="2">
    <name type="scientific">Elizabethkingia anophelis</name>
    <dbReference type="NCBI Taxonomy" id="1117645"/>
    <lineage>
        <taxon>Bacteria</taxon>
        <taxon>Pseudomonadati</taxon>
        <taxon>Bacteroidota</taxon>
        <taxon>Flavobacteriia</taxon>
        <taxon>Flavobacteriales</taxon>
        <taxon>Weeksellaceae</taxon>
        <taxon>Elizabethkingia</taxon>
    </lineage>
</organism>
<dbReference type="InterPro" id="IPR043502">
    <property type="entry name" value="DNA/RNA_pol_sf"/>
</dbReference>
<dbReference type="RefSeq" id="WP_069147759.1">
    <property type="nucleotide sequence ID" value="NZ_CP023403.1"/>
</dbReference>
<sequence>MDLLKYRLFAAYYNARKSKRNSISQLLFEIDYENNLLELYDDIITGRYKVGRSIAFIVEEPVKREIFAANFRDRVVHHLVYQLINPLLDKKFINDSYSCRKGRGTYYGILRAYENLKEVSNGFVSDVYILKLDIQGYFMNINKDILYDKLTKIINEEDFNNSITNDMTYNKIKNSVISYQLLFDLLRTIIYNTPENNCIIKGKLSDWNGLPNSKSLFKSKKGCGLPIGNLTSQLFSNVYLNSFDHYLKNELGVKYYGRYVDDFYIFHRSKNYLKYIMRESRNYLLKEGLELHPKKIYLQHYSKGFQFLGTYIKPHRIYIGKRTARNFKKRIEYYKQVIVNRDLSFNELEEFRSVLNSYLGMLSHYSTYRLRFKTLFRDFECIFYRYGSFSSDLNKFKIDSRNGL</sequence>
<dbReference type="EMBL" id="BK010621">
    <property type="protein sequence ID" value="DAC76281.1"/>
    <property type="molecule type" value="Genomic_DNA"/>
</dbReference>
<reference evidence="2" key="4">
    <citation type="journal article" date="2016" name="Sci. Rep.">
        <title>Genomic epidemiology and global diversity of the emerging bacterial pathogen Elizabethkingia anophelis.</title>
        <authorList>
            <person name="Breurec S."/>
            <person name="Criscuolo A."/>
            <person name="Diancourt L."/>
            <person name="Rendueles O."/>
            <person name="Vandenbogaert M."/>
            <person name="Passet V."/>
            <person name="Caro V."/>
            <person name="Rocha E.P."/>
            <person name="Touchon M."/>
            <person name="Brisse S."/>
        </authorList>
    </citation>
    <scope>NUCLEOTIDE SEQUENCE</scope>
</reference>
<keyword evidence="2" id="KW-0695">RNA-directed DNA polymerase</keyword>
<dbReference type="Gene3D" id="3.30.70.270">
    <property type="match status" value="1"/>
</dbReference>
<dbReference type="InterPro" id="IPR000477">
    <property type="entry name" value="RT_dom"/>
</dbReference>
<reference evidence="2" key="7">
    <citation type="journal article" date="2017" name="Sci. Rep.">
        <title>Genomic features, phylogenetic relationships, and comparative genomics of Elizabethkingia anophelis strain EM361-97 isolated in Taiwan.</title>
        <authorList>
            <person name="Lin J.N."/>
            <person name="Lai C.H."/>
            <person name="Yang C.H."/>
            <person name="Huang Y.H."/>
            <person name="Lin H.H."/>
        </authorList>
    </citation>
    <scope>NUCLEOTIDE SEQUENCE</scope>
</reference>
<keyword evidence="2" id="KW-0548">Nucleotidyltransferase</keyword>
<name>A0A455ZI46_9FLAO</name>
<reference evidence="2" key="1">
    <citation type="journal article" date="2014" name="Genome Biol. Evol.">
        <title>Comparative genomic analysis of malaria mosquito vector-associated novel pathogen Elizabethkingia anophelis.</title>
        <authorList>
            <person name="Teo J."/>
            <person name="Tan S.Y."/>
            <person name="Liu Y."/>
            <person name="Tay M."/>
            <person name="Ding Y."/>
            <person name="Li Y."/>
            <person name="Kjelleberg S."/>
            <person name="Givskov M."/>
            <person name="Lin R.T."/>
            <person name="Yang L."/>
        </authorList>
    </citation>
    <scope>NUCLEOTIDE SEQUENCE</scope>
</reference>
<reference evidence="2" key="2">
    <citation type="journal article" date="2014" name="PLoS ONE">
        <title>Insights from the genome annotation of Elizabethkingia anophelis from the malaria vector Anopheles gambiae.</title>
        <authorList>
            <person name="Kukutla P."/>
            <person name="Lindberg B.G."/>
            <person name="Pei D."/>
            <person name="Rayl M."/>
            <person name="Yu W."/>
            <person name="Steritz M."/>
            <person name="Faye I."/>
            <person name="Xu J."/>
        </authorList>
    </citation>
    <scope>NUCLEOTIDE SEQUENCE</scope>
</reference>
<dbReference type="CDD" id="cd01646">
    <property type="entry name" value="RT_Bac_retron_I"/>
    <property type="match status" value="1"/>
</dbReference>
<comment type="similarity">
    <text evidence="1">Belongs to the bacterial reverse transcriptase family.</text>
</comment>
<accession>A0A455ZI46</accession>
<dbReference type="InterPro" id="IPR043128">
    <property type="entry name" value="Rev_trsase/Diguanyl_cyclase"/>
</dbReference>
<dbReference type="PROSITE" id="PS50878">
    <property type="entry name" value="RT_POL"/>
    <property type="match status" value="1"/>
</dbReference>
<dbReference type="PANTHER" id="PTHR34047">
    <property type="entry name" value="NUCLEAR INTRON MATURASE 1, MITOCHONDRIAL-RELATED"/>
    <property type="match status" value="1"/>
</dbReference>
<keyword evidence="2" id="KW-0808">Transferase</keyword>
<reference evidence="2" key="6">
    <citation type="journal article" date="2017" name="Nat. Commun.">
        <title>Evolutionary dynamics and genomic features of the Elizabethkingia anophelis 2015 to 2016 Wisconsin outbreak strain.</title>
        <authorList>
            <person name="Perrin A."/>
            <person name="Larsonneur E."/>
            <person name="Nicholson A.C."/>
            <person name="Edwards D.J."/>
            <person name="Gundlach K.M."/>
            <person name="Whitney A.M."/>
            <person name="Gulvik C.A."/>
            <person name="Bell M.E."/>
            <person name="Rendueles O."/>
            <person name="Cury J."/>
            <person name="Hugon P."/>
            <person name="Clermont D."/>
            <person name="Enouf V."/>
            <person name="Loparev V."/>
            <person name="Juieng P."/>
            <person name="Monson T."/>
            <person name="Warshauer D."/>
            <person name="Elbadawi L.I."/>
            <person name="Walters M.S."/>
            <person name="Crist M.B."/>
            <person name="Noble-Wang J."/>
            <person name="Borlaug G."/>
            <person name="Rocha E.P.C."/>
            <person name="Criscuolo A."/>
            <person name="Touchon M."/>
            <person name="Davis J.P."/>
            <person name="Holt K.E."/>
            <person name="McQuiston J.R."/>
            <person name="Brisse S."/>
        </authorList>
    </citation>
    <scope>NUCLEOTIDE SEQUENCE</scope>
</reference>
<reference evidence="2" key="8">
    <citation type="journal article" date="2018" name="J. ISSAAS">
        <title>In Silico Identification of Three Types of Integrative and Conjugative Elements (ICEs) in Elizabethkingia anophelis Strains Isolated from Around the World.</title>
        <authorList>
            <person name="Xu J."/>
            <person name="Pei D."/>
            <person name="Nicholson A."/>
            <person name="Lan Y."/>
            <person name="Xia Q."/>
        </authorList>
    </citation>
    <scope>NUCLEOTIDE SEQUENCE</scope>
</reference>
<dbReference type="SUPFAM" id="SSF56672">
    <property type="entry name" value="DNA/RNA polymerases"/>
    <property type="match status" value="1"/>
</dbReference>
<evidence type="ECO:0000256" key="1">
    <source>
        <dbReference type="ARBA" id="ARBA00034120"/>
    </source>
</evidence>
<dbReference type="InterPro" id="IPR051083">
    <property type="entry name" value="GrpII_Intron_Splice-Mob/Def"/>
</dbReference>
<dbReference type="EC" id="2.7.7.49" evidence="2"/>
<dbReference type="GeneID" id="56683844"/>
<reference evidence="2" key="3">
    <citation type="journal article" date="2016" name="Genome Announc.">
        <title>Complete Genome Sequences of Four Strains from the 2015-2016 Elizabethkingia anophelis Outbreak.</title>
        <authorList>
            <person name="Nicholson A.C."/>
            <person name="Whitney A.M."/>
            <person name="Emery B.D."/>
            <person name="Bell M.E."/>
            <person name="Gartin J.T."/>
            <person name="Humrighouse B.W."/>
            <person name="Loparev V.N."/>
            <person name="Batra D."/>
            <person name="Sheth M."/>
            <person name="Rowe L.A."/>
            <person name="Juieng P."/>
            <person name="Knipe K."/>
            <person name="Gulvik C."/>
            <person name="McQuiston J.R."/>
        </authorList>
    </citation>
    <scope>NUCLEOTIDE SEQUENCE</scope>
</reference>
<dbReference type="PANTHER" id="PTHR34047:SF8">
    <property type="entry name" value="PROTEIN YKFC"/>
    <property type="match status" value="1"/>
</dbReference>
<dbReference type="AlphaFoldDB" id="A0A455ZI46"/>
<reference evidence="2" key="5">
    <citation type="journal article" date="2017" name="Genome Announc.">
        <title>Complete Circularized Genome Sequences of Four Strains of Elizabethkingia anophelis, Including Two Novel Strains Isolated from Wild-Caught Anopheles sinensis.</title>
        <authorList>
            <person name="Pei D."/>
            <person name="Nicholson A.C."/>
            <person name="Jiang J."/>
            <person name="Chen H."/>
            <person name="Whitney A.M."/>
            <person name="Villarma A."/>
            <person name="Bell M."/>
            <person name="Humrighouse B."/>
            <person name="Rowe L.A."/>
            <person name="Sheth M."/>
            <person name="Batra D."/>
            <person name="Juieng P."/>
            <person name="Loparev V.N."/>
            <person name="McQuiston J.R."/>
            <person name="Lan Y."/>
            <person name="Ma Y."/>
            <person name="Xu J."/>
        </authorList>
    </citation>
    <scope>NUCLEOTIDE SEQUENCE</scope>
</reference>
<protein>
    <submittedName>
        <fullName evidence="2">Retron-type RNA-directed DNA polymerase</fullName>
        <ecNumber evidence="2">2.7.7.49</ecNumber>
    </submittedName>
</protein>
<evidence type="ECO:0000313" key="2">
    <source>
        <dbReference type="EMBL" id="DAC76281.1"/>
    </source>
</evidence>
<dbReference type="GO" id="GO:0003964">
    <property type="term" value="F:RNA-directed DNA polymerase activity"/>
    <property type="evidence" value="ECO:0007669"/>
    <property type="project" value="UniProtKB-KW"/>
</dbReference>
<proteinExistence type="inferred from homology"/>